<dbReference type="Proteomes" id="UP000186922">
    <property type="component" value="Unassembled WGS sequence"/>
</dbReference>
<dbReference type="AlphaFoldDB" id="A0A1D1VMD0"/>
<sequence length="80" mass="8936">MDSLGYWMVELQVEPWDQILLLIDGGLCLARLEGFGADERGIVVDSTLLIAFHQSISVYSSESHLSFCQTGYRIGVDRLT</sequence>
<dbReference type="EMBL" id="BDGG01000006">
    <property type="protein sequence ID" value="GAV00908.1"/>
    <property type="molecule type" value="Genomic_DNA"/>
</dbReference>
<name>A0A1D1VMD0_RAMVA</name>
<evidence type="ECO:0000313" key="1">
    <source>
        <dbReference type="EMBL" id="GAV00908.1"/>
    </source>
</evidence>
<keyword evidence="2" id="KW-1185">Reference proteome</keyword>
<organism evidence="1 2">
    <name type="scientific">Ramazzottius varieornatus</name>
    <name type="common">Water bear</name>
    <name type="synonym">Tardigrade</name>
    <dbReference type="NCBI Taxonomy" id="947166"/>
    <lineage>
        <taxon>Eukaryota</taxon>
        <taxon>Metazoa</taxon>
        <taxon>Ecdysozoa</taxon>
        <taxon>Tardigrada</taxon>
        <taxon>Eutardigrada</taxon>
        <taxon>Parachela</taxon>
        <taxon>Hypsibioidea</taxon>
        <taxon>Ramazzottiidae</taxon>
        <taxon>Ramazzottius</taxon>
    </lineage>
</organism>
<proteinExistence type="predicted"/>
<comment type="caution">
    <text evidence="1">The sequence shown here is derived from an EMBL/GenBank/DDBJ whole genome shotgun (WGS) entry which is preliminary data.</text>
</comment>
<reference evidence="1 2" key="1">
    <citation type="journal article" date="2016" name="Nat. Commun.">
        <title>Extremotolerant tardigrade genome and improved radiotolerance of human cultured cells by tardigrade-unique protein.</title>
        <authorList>
            <person name="Hashimoto T."/>
            <person name="Horikawa D.D."/>
            <person name="Saito Y."/>
            <person name="Kuwahara H."/>
            <person name="Kozuka-Hata H."/>
            <person name="Shin-I T."/>
            <person name="Minakuchi Y."/>
            <person name="Ohishi K."/>
            <person name="Motoyama A."/>
            <person name="Aizu T."/>
            <person name="Enomoto A."/>
            <person name="Kondo K."/>
            <person name="Tanaka S."/>
            <person name="Hara Y."/>
            <person name="Koshikawa S."/>
            <person name="Sagara H."/>
            <person name="Miura T."/>
            <person name="Yokobori S."/>
            <person name="Miyagawa K."/>
            <person name="Suzuki Y."/>
            <person name="Kubo T."/>
            <person name="Oyama M."/>
            <person name="Kohara Y."/>
            <person name="Fujiyama A."/>
            <person name="Arakawa K."/>
            <person name="Katayama T."/>
            <person name="Toyoda A."/>
            <person name="Kunieda T."/>
        </authorList>
    </citation>
    <scope>NUCLEOTIDE SEQUENCE [LARGE SCALE GENOMIC DNA]</scope>
    <source>
        <strain evidence="1 2">YOKOZUNA-1</strain>
    </source>
</reference>
<protein>
    <submittedName>
        <fullName evidence="1">Uncharacterized protein</fullName>
    </submittedName>
</protein>
<accession>A0A1D1VMD0</accession>
<evidence type="ECO:0000313" key="2">
    <source>
        <dbReference type="Proteomes" id="UP000186922"/>
    </source>
</evidence>
<gene>
    <name evidence="1" type="primary">RvY_11691-1</name>
    <name evidence="1" type="synonym">RvY_11691.1</name>
    <name evidence="1" type="ORF">RvY_11691</name>
</gene>